<keyword evidence="3" id="KW-1185">Reference proteome</keyword>
<evidence type="ECO:0000313" key="2">
    <source>
        <dbReference type="EMBL" id="KAK9964589.1"/>
    </source>
</evidence>
<feature type="non-terminal residue" evidence="2">
    <location>
        <position position="1"/>
    </location>
</feature>
<sequence>VESESGHSEVQGIIPVSELAACNQGGHNCRAETASSGTRLVPSCTQTTYKPLSHSGTSEPSAIGSVRNSKVTNERVAVWF</sequence>
<evidence type="ECO:0000256" key="1">
    <source>
        <dbReference type="SAM" id="MobiDB-lite"/>
    </source>
</evidence>
<feature type="compositionally biased region" description="Polar residues" evidence="1">
    <location>
        <begin position="48"/>
        <end position="71"/>
    </location>
</feature>
<organism evidence="2 3">
    <name type="scientific">Culter alburnus</name>
    <name type="common">Topmouth culter</name>
    <dbReference type="NCBI Taxonomy" id="194366"/>
    <lineage>
        <taxon>Eukaryota</taxon>
        <taxon>Metazoa</taxon>
        <taxon>Chordata</taxon>
        <taxon>Craniata</taxon>
        <taxon>Vertebrata</taxon>
        <taxon>Euteleostomi</taxon>
        <taxon>Actinopterygii</taxon>
        <taxon>Neopterygii</taxon>
        <taxon>Teleostei</taxon>
        <taxon>Ostariophysi</taxon>
        <taxon>Cypriniformes</taxon>
        <taxon>Xenocyprididae</taxon>
        <taxon>Xenocypridinae</taxon>
        <taxon>Culter</taxon>
    </lineage>
</organism>
<name>A0AAW1ZVW7_CULAL</name>
<protein>
    <submittedName>
        <fullName evidence="2">Uncharacterized protein</fullName>
    </submittedName>
</protein>
<gene>
    <name evidence="2" type="ORF">ABG768_005752</name>
</gene>
<dbReference type="EMBL" id="JAWDJR010000013">
    <property type="protein sequence ID" value="KAK9964589.1"/>
    <property type="molecule type" value="Genomic_DNA"/>
</dbReference>
<dbReference type="Proteomes" id="UP001479290">
    <property type="component" value="Unassembled WGS sequence"/>
</dbReference>
<accession>A0AAW1ZVW7</accession>
<comment type="caution">
    <text evidence="2">The sequence shown here is derived from an EMBL/GenBank/DDBJ whole genome shotgun (WGS) entry which is preliminary data.</text>
</comment>
<reference evidence="2 3" key="1">
    <citation type="submission" date="2024-05" db="EMBL/GenBank/DDBJ databases">
        <title>A high-quality chromosomal-level genome assembly of Topmouth culter (Culter alburnus).</title>
        <authorList>
            <person name="Zhao H."/>
        </authorList>
    </citation>
    <scope>NUCLEOTIDE SEQUENCE [LARGE SCALE GENOMIC DNA]</scope>
    <source>
        <strain evidence="2">CATC2023</strain>
        <tissue evidence="2">Muscle</tissue>
    </source>
</reference>
<evidence type="ECO:0000313" key="3">
    <source>
        <dbReference type="Proteomes" id="UP001479290"/>
    </source>
</evidence>
<proteinExistence type="predicted"/>
<feature type="region of interest" description="Disordered" evidence="1">
    <location>
        <begin position="48"/>
        <end position="72"/>
    </location>
</feature>
<dbReference type="AlphaFoldDB" id="A0AAW1ZVW7"/>